<accession>A0AAV5P0U9</accession>
<dbReference type="Proteomes" id="UP001165168">
    <property type="component" value="Unassembled WGS sequence"/>
</dbReference>
<dbReference type="AlphaFoldDB" id="A0AAV5P0U9"/>
<organism evidence="2 3">
    <name type="scientific">Cellulosimicrobium cellulans</name>
    <name type="common">Arthrobacter luteus</name>
    <dbReference type="NCBI Taxonomy" id="1710"/>
    <lineage>
        <taxon>Bacteria</taxon>
        <taxon>Bacillati</taxon>
        <taxon>Actinomycetota</taxon>
        <taxon>Actinomycetes</taxon>
        <taxon>Micrococcales</taxon>
        <taxon>Promicromonosporaceae</taxon>
        <taxon>Cellulosimicrobium</taxon>
    </lineage>
</organism>
<feature type="compositionally biased region" description="Low complexity" evidence="1">
    <location>
        <begin position="211"/>
        <end position="228"/>
    </location>
</feature>
<gene>
    <name evidence="2" type="ORF">Ccel01_00110</name>
</gene>
<proteinExistence type="predicted"/>
<feature type="region of interest" description="Disordered" evidence="1">
    <location>
        <begin position="211"/>
        <end position="230"/>
    </location>
</feature>
<protein>
    <submittedName>
        <fullName evidence="2">Uncharacterized protein</fullName>
    </submittedName>
</protein>
<dbReference type="EMBL" id="BSTG01000001">
    <property type="protein sequence ID" value="GLY55409.1"/>
    <property type="molecule type" value="Genomic_DNA"/>
</dbReference>
<evidence type="ECO:0000313" key="2">
    <source>
        <dbReference type="EMBL" id="GLY55409.1"/>
    </source>
</evidence>
<evidence type="ECO:0000256" key="1">
    <source>
        <dbReference type="SAM" id="MobiDB-lite"/>
    </source>
</evidence>
<evidence type="ECO:0000313" key="3">
    <source>
        <dbReference type="Proteomes" id="UP001165168"/>
    </source>
</evidence>
<sequence>MPSGGSGAGALRGSWPRGDGLRVRAVVDVPVDDLAPVGDGTRRSVAEDLRYVYGEDQPTDWLEDGPGRDYPTMIRAARAALGGRGLLDDVRLVVLVVTTPDLQHERLLGGFVADLFDGGPFTFCVTEQGLAGPFTALRLAGELLADGGPGVGSDGGSGDGARGGSAVVLVLEQCTLPPTTTRVPARDRVVALVVGRDGAGRPVEELSVVRAPRGPRPAGRGASAGASDAPRKVVPDARRVVLGVDVDPAGVDPADVILLDGDVVRHADPGAAATGVWEVLARDDAPDAPVVLHERCVELGYRCSLALGPRSAATAPEAGGRAREAVLA</sequence>
<reference evidence="2" key="1">
    <citation type="submission" date="2023-03" db="EMBL/GenBank/DDBJ databases">
        <title>Cellulosimicrobium cellulans NBRC 103059.</title>
        <authorList>
            <person name="Ichikawa N."/>
            <person name="Sato H."/>
            <person name="Tonouchi N."/>
        </authorList>
    </citation>
    <scope>NUCLEOTIDE SEQUENCE</scope>
    <source>
        <strain evidence="2">NBRC 103059</strain>
    </source>
</reference>
<name>A0AAV5P0U9_CELCE</name>
<comment type="caution">
    <text evidence="2">The sequence shown here is derived from an EMBL/GenBank/DDBJ whole genome shotgun (WGS) entry which is preliminary data.</text>
</comment>